<dbReference type="GO" id="GO:0031144">
    <property type="term" value="P:proteasome localization"/>
    <property type="evidence" value="ECO:0007669"/>
    <property type="project" value="InterPro"/>
</dbReference>
<feature type="region of interest" description="Disordered" evidence="4">
    <location>
        <begin position="161"/>
        <end position="186"/>
    </location>
</feature>
<organism evidence="5 8">
    <name type="scientific">Sipha flava</name>
    <name type="common">yellow sugarcane aphid</name>
    <dbReference type="NCBI Taxonomy" id="143950"/>
    <lineage>
        <taxon>Eukaryota</taxon>
        <taxon>Metazoa</taxon>
        <taxon>Ecdysozoa</taxon>
        <taxon>Arthropoda</taxon>
        <taxon>Hexapoda</taxon>
        <taxon>Insecta</taxon>
        <taxon>Pterygota</taxon>
        <taxon>Neoptera</taxon>
        <taxon>Paraneoptera</taxon>
        <taxon>Hemiptera</taxon>
        <taxon>Sternorrhyncha</taxon>
        <taxon>Aphidomorpha</taxon>
        <taxon>Aphidoidea</taxon>
        <taxon>Aphididae</taxon>
        <taxon>Sipha</taxon>
    </lineage>
</organism>
<evidence type="ECO:0000313" key="5">
    <source>
        <dbReference type="Proteomes" id="UP000694846"/>
    </source>
</evidence>
<dbReference type="AlphaFoldDB" id="A0A8B8F4U4"/>
<dbReference type="Proteomes" id="UP000694846">
    <property type="component" value="Unplaced"/>
</dbReference>
<dbReference type="RefSeq" id="XP_025405658.1">
    <property type="nucleotide sequence ID" value="XM_025549873.1"/>
</dbReference>
<evidence type="ECO:0000313" key="6">
    <source>
        <dbReference type="RefSeq" id="XP_025405658.1"/>
    </source>
</evidence>
<dbReference type="Pfam" id="PF08559">
    <property type="entry name" value="Cut8"/>
    <property type="match status" value="1"/>
</dbReference>
<reference evidence="6 7" key="1">
    <citation type="submission" date="2025-04" db="UniProtKB">
        <authorList>
            <consortium name="RefSeq"/>
        </authorList>
    </citation>
    <scope>IDENTIFICATION</scope>
    <source>
        <tissue evidence="6 7">Whole body</tissue>
    </source>
</reference>
<evidence type="ECO:0000256" key="2">
    <source>
        <dbReference type="ARBA" id="ARBA00006199"/>
    </source>
</evidence>
<dbReference type="GO" id="GO:0071630">
    <property type="term" value="P:nuclear protein quality control by the ubiquitin-proteasome system"/>
    <property type="evidence" value="ECO:0007669"/>
    <property type="project" value="InterPro"/>
</dbReference>
<feature type="compositionally biased region" description="Polar residues" evidence="4">
    <location>
        <begin position="120"/>
        <end position="144"/>
    </location>
</feature>
<evidence type="ECO:0000313" key="7">
    <source>
        <dbReference type="RefSeq" id="XP_025405659.1"/>
    </source>
</evidence>
<evidence type="ECO:0000256" key="4">
    <source>
        <dbReference type="SAM" id="MobiDB-lite"/>
    </source>
</evidence>
<name>A0A8B8F4U4_9HEMI</name>
<dbReference type="PANTHER" id="PTHR28032:SF1">
    <property type="entry name" value="FI02826P"/>
    <property type="match status" value="1"/>
</dbReference>
<dbReference type="GO" id="GO:0070628">
    <property type="term" value="F:proteasome binding"/>
    <property type="evidence" value="ECO:0007669"/>
    <property type="project" value="TreeGrafter"/>
</dbReference>
<comment type="similarity">
    <text evidence="2">Belongs to the cut8/STS1 family.</text>
</comment>
<dbReference type="GO" id="GO:0031965">
    <property type="term" value="C:nuclear membrane"/>
    <property type="evidence" value="ECO:0007669"/>
    <property type="project" value="TreeGrafter"/>
</dbReference>
<dbReference type="GeneID" id="112679926"/>
<dbReference type="Gene3D" id="1.20.58.1590">
    <property type="entry name" value="Tethering factor for nuclear proteasome Cut8/Sts1"/>
    <property type="match status" value="1"/>
</dbReference>
<dbReference type="PANTHER" id="PTHR28032">
    <property type="entry name" value="FI02826P"/>
    <property type="match status" value="1"/>
</dbReference>
<evidence type="ECO:0000313" key="8">
    <source>
        <dbReference type="RefSeq" id="XP_025405661.1"/>
    </source>
</evidence>
<keyword evidence="5" id="KW-1185">Reference proteome</keyword>
<feature type="compositionally biased region" description="Polar residues" evidence="4">
    <location>
        <begin position="163"/>
        <end position="186"/>
    </location>
</feature>
<keyword evidence="3" id="KW-0539">Nucleus</keyword>
<proteinExistence type="inferred from homology"/>
<dbReference type="OrthoDB" id="10061064at2759"/>
<evidence type="ECO:0000256" key="3">
    <source>
        <dbReference type="ARBA" id="ARBA00023242"/>
    </source>
</evidence>
<dbReference type="RefSeq" id="XP_025405661.1">
    <property type="nucleotide sequence ID" value="XM_025549876.1"/>
</dbReference>
<dbReference type="InterPro" id="IPR013868">
    <property type="entry name" value="Cut8/Sts1_fam"/>
</dbReference>
<sequence>MDAPSNSTETRMMTRSVLAEIPTTLDPLGHLSLTLREGSTNRRIDQIPNIVNTYFNFSSTYISQDELVIQQRGPRISPIVFSPDIDTIKQNGEESQTDSGDLNRSSITLRSACKRLQYDSPESPSPETDQINGEESQTVSDGLNKSSITLKNECKSLLYDSPESLSSETDQINGEESQTDSGGLNRSLITLRSECKRLLYDSPESSSSETDLINGEVSQTDLSVLNKSSITLRSARKRLLYDSPEPSSSETPQINGPVAKKLCIEPKCELPEDNCLLLAMKALTSVQLIGIIEQIVDDHPDVEKEIKAYFPKIDLKSHEDRICYLKRNIYKALPSSRLISKRDYTAYNRVSAHLMDFKKYVIDQGRLLAESHQWIAVMDYVFMAWKHVKNTPVWENPCHNAARRQCFKSLAELCMYALKNMKNTLNPNQCENYKKQLKFLSDDHEELLLCLKFLNTEVKFD</sequence>
<feature type="region of interest" description="Disordered" evidence="4">
    <location>
        <begin position="116"/>
        <end position="144"/>
    </location>
</feature>
<gene>
    <name evidence="6 7 8" type="primary">LOC112679926</name>
</gene>
<evidence type="ECO:0000256" key="1">
    <source>
        <dbReference type="ARBA" id="ARBA00004123"/>
    </source>
</evidence>
<dbReference type="RefSeq" id="XP_025405659.1">
    <property type="nucleotide sequence ID" value="XM_025549874.1"/>
</dbReference>
<protein>
    <submittedName>
        <fullName evidence="6">Uncharacterized protein LOC112679926 isoform X1</fullName>
    </submittedName>
    <submittedName>
        <fullName evidence="7 8">Uncharacterized protein LOC112679926 isoform X2</fullName>
    </submittedName>
</protein>
<dbReference type="InterPro" id="IPR038422">
    <property type="entry name" value="Cut8/Sts1_sf"/>
</dbReference>
<accession>A0A8B8F4U4</accession>
<comment type="subcellular location">
    <subcellularLocation>
        <location evidence="1">Nucleus</location>
    </subcellularLocation>
</comment>